<sequence>MNSIQVMFKRSKKKEIINVEVNNNKGKEFKVSYESISDKEAVKIANSSPYDKKDFGNKRMNKRNYANNQLINTVSEAKENRVPGLYGCNRYKSNQRKNFDTLEFI</sequence>
<evidence type="ECO:0000313" key="2">
    <source>
        <dbReference type="Proteomes" id="UP000294063"/>
    </source>
</evidence>
<accession>A0A4Q5KM01</accession>
<organism evidence="1 2">
    <name type="scientific">Aliivibrio finisterrensis</name>
    <dbReference type="NCBI Taxonomy" id="511998"/>
    <lineage>
        <taxon>Bacteria</taxon>
        <taxon>Pseudomonadati</taxon>
        <taxon>Pseudomonadota</taxon>
        <taxon>Gammaproteobacteria</taxon>
        <taxon>Vibrionales</taxon>
        <taxon>Vibrionaceae</taxon>
        <taxon>Aliivibrio</taxon>
    </lineage>
</organism>
<dbReference type="EMBL" id="SEZK01000063">
    <property type="protein sequence ID" value="RYU47459.1"/>
    <property type="molecule type" value="Genomic_DNA"/>
</dbReference>
<evidence type="ECO:0000313" key="1">
    <source>
        <dbReference type="EMBL" id="RYU47459.1"/>
    </source>
</evidence>
<dbReference type="RefSeq" id="WP_130071969.1">
    <property type="nucleotide sequence ID" value="NZ_SEZK01000063.1"/>
</dbReference>
<comment type="caution">
    <text evidence="1">The sequence shown here is derived from an EMBL/GenBank/DDBJ whole genome shotgun (WGS) entry which is preliminary data.</text>
</comment>
<dbReference type="AlphaFoldDB" id="A0A4Q5KM01"/>
<proteinExistence type="predicted"/>
<name>A0A4Q5KM01_9GAMM</name>
<protein>
    <submittedName>
        <fullName evidence="1">Uncharacterized protein</fullName>
    </submittedName>
</protein>
<reference evidence="1 2" key="1">
    <citation type="submission" date="2019-02" db="EMBL/GenBank/DDBJ databases">
        <title>Genome sequences of Aliivibrio finisterrensis strains from farmed Atlantic salmon.</title>
        <authorList>
            <person name="Bowman J.P."/>
        </authorList>
    </citation>
    <scope>NUCLEOTIDE SEQUENCE [LARGE SCALE GENOMIC DNA]</scope>
    <source>
        <strain evidence="1 2">A46</strain>
    </source>
</reference>
<dbReference type="Proteomes" id="UP000294063">
    <property type="component" value="Unassembled WGS sequence"/>
</dbReference>
<gene>
    <name evidence="1" type="ORF">ERW57_18455</name>
</gene>